<comment type="caution">
    <text evidence="3">The sequence shown here is derived from an EMBL/GenBank/DDBJ whole genome shotgun (WGS) entry which is preliminary data.</text>
</comment>
<evidence type="ECO:0000313" key="4">
    <source>
        <dbReference type="Proteomes" id="UP000280008"/>
    </source>
</evidence>
<dbReference type="InterPro" id="IPR001509">
    <property type="entry name" value="Epimerase_deHydtase"/>
</dbReference>
<organism evidence="3 4">
    <name type="scientific">Frondihabitans australicus</name>
    <dbReference type="NCBI Taxonomy" id="386892"/>
    <lineage>
        <taxon>Bacteria</taxon>
        <taxon>Bacillati</taxon>
        <taxon>Actinomycetota</taxon>
        <taxon>Actinomycetes</taxon>
        <taxon>Micrococcales</taxon>
        <taxon>Microbacteriaceae</taxon>
        <taxon>Frondihabitans</taxon>
    </lineage>
</organism>
<dbReference type="EMBL" id="RBKS01000001">
    <property type="protein sequence ID" value="RKR76432.1"/>
    <property type="molecule type" value="Genomic_DNA"/>
</dbReference>
<evidence type="ECO:0000256" key="1">
    <source>
        <dbReference type="ARBA" id="ARBA00007637"/>
    </source>
</evidence>
<evidence type="ECO:0000259" key="2">
    <source>
        <dbReference type="Pfam" id="PF01370"/>
    </source>
</evidence>
<dbReference type="Proteomes" id="UP000280008">
    <property type="component" value="Unassembled WGS sequence"/>
</dbReference>
<dbReference type="SUPFAM" id="SSF51735">
    <property type="entry name" value="NAD(P)-binding Rossmann-fold domains"/>
    <property type="match status" value="1"/>
</dbReference>
<sequence>MTFHTPLSVLFIGGTGTISASSVRRAVADGMTVTVLNRGVNAASRDLPDEVTWLTADVHDPEAVTNAVRDRTFDSVVNFLSFTAEDTAASVDLFRDRTKQYIHISTASLYGKPVLQVPITESTPIHNRFVAYSRAKIEAERVLQEAYATSDFPMTIVRPSHTYDDANPPLPGGWTVVDRILRGAEIPVHGDGTSLWTLTHSDDLAQGLIGLIGNPRAIGEVFHITSDDVYTWDQIYTIVAEALGTRANLVHIASEMFTVAAPEWGWSELYRGDLGHSAIFDNTKIRRFVPSYSPHLTFHRAVLRMLEWRSAHPESTGSDSSTEAILDRMVEGYHRSRAVFESLTPALAH</sequence>
<reference evidence="3 4" key="1">
    <citation type="submission" date="2018-10" db="EMBL/GenBank/DDBJ databases">
        <title>Sequencing the genomes of 1000 actinobacteria strains.</title>
        <authorList>
            <person name="Klenk H.-P."/>
        </authorList>
    </citation>
    <scope>NUCLEOTIDE SEQUENCE [LARGE SCALE GENOMIC DNA]</scope>
    <source>
        <strain evidence="3 4">DSM 17894</strain>
    </source>
</reference>
<accession>A0A495IK97</accession>
<proteinExistence type="inferred from homology"/>
<dbReference type="InterPro" id="IPR036291">
    <property type="entry name" value="NAD(P)-bd_dom_sf"/>
</dbReference>
<dbReference type="RefSeq" id="WP_121371407.1">
    <property type="nucleotide sequence ID" value="NZ_RBKS01000001.1"/>
</dbReference>
<evidence type="ECO:0000313" key="3">
    <source>
        <dbReference type="EMBL" id="RKR76432.1"/>
    </source>
</evidence>
<dbReference type="Pfam" id="PF01370">
    <property type="entry name" value="Epimerase"/>
    <property type="match status" value="1"/>
</dbReference>
<dbReference type="AlphaFoldDB" id="A0A495IK97"/>
<comment type="similarity">
    <text evidence="1">Belongs to the NAD(P)-dependent epimerase/dehydratase family.</text>
</comment>
<name>A0A495IK97_9MICO</name>
<protein>
    <submittedName>
        <fullName evidence="3">Nucleoside-diphosphate-sugar epimerase</fullName>
    </submittedName>
</protein>
<feature type="domain" description="NAD-dependent epimerase/dehydratase" evidence="2">
    <location>
        <begin position="10"/>
        <end position="223"/>
    </location>
</feature>
<dbReference type="Gene3D" id="3.40.50.720">
    <property type="entry name" value="NAD(P)-binding Rossmann-like Domain"/>
    <property type="match status" value="1"/>
</dbReference>
<dbReference type="OrthoDB" id="9776016at2"/>
<keyword evidence="4" id="KW-1185">Reference proteome</keyword>
<gene>
    <name evidence="3" type="ORF">C8E83_3608</name>
</gene>
<dbReference type="PANTHER" id="PTHR43000">
    <property type="entry name" value="DTDP-D-GLUCOSE 4,6-DEHYDRATASE-RELATED"/>
    <property type="match status" value="1"/>
</dbReference>